<feature type="domain" description="Carbohydrate kinase PfkB" evidence="6">
    <location>
        <begin position="7"/>
        <end position="303"/>
    </location>
</feature>
<dbReference type="InterPro" id="IPR029056">
    <property type="entry name" value="Ribokinase-like"/>
</dbReference>
<sequence>MANDGLVLVSGEALVDLIPKGDTTYEAVLGGSPFNTAIGLGRLGVPTGYAGRLSSDAMGDDMLRELGASGVDAGFSLVDPRPSPLAFVTRGTAATGSRYSFYLGATAYDGPSPLAADWSRTAAHLHIGSFSATDGALGEAALAALQGAGGRATTSYDPNIRPFVVPPRAETLPMVEARVRLSTYVKASEEDFDWLYPGTPPSETAARWAGLGPKLVVMTRGGSGAEAHFRGERIVQPAPAIDVVDTVGAGDSFMAALLAAMARDGALGGSGREPGEGEVGRWLLFAIAAAAITCTRQGAQPPTRAEVDRVLGQG</sequence>
<evidence type="ECO:0000256" key="3">
    <source>
        <dbReference type="ARBA" id="ARBA00022741"/>
    </source>
</evidence>
<dbReference type="OrthoDB" id="9795789at2"/>
<dbReference type="InterPro" id="IPR050306">
    <property type="entry name" value="PfkB_Carbo_kinase"/>
</dbReference>
<evidence type="ECO:0000259" key="6">
    <source>
        <dbReference type="Pfam" id="PF00294"/>
    </source>
</evidence>
<keyword evidence="8" id="KW-1185">Reference proteome</keyword>
<comment type="similarity">
    <text evidence="1">Belongs to the carbohydrate kinase PfkB family.</text>
</comment>
<gene>
    <name evidence="7" type="ORF">D3272_02595</name>
</gene>
<protein>
    <submittedName>
        <fullName evidence="7">Carbohydrate kinase</fullName>
    </submittedName>
</protein>
<name>A0A4Q2RH42_9HYPH</name>
<evidence type="ECO:0000313" key="7">
    <source>
        <dbReference type="EMBL" id="RYB06992.1"/>
    </source>
</evidence>
<organism evidence="7 8">
    <name type="scientific">Lichenibacterium ramalinae</name>
    <dbReference type="NCBI Taxonomy" id="2316527"/>
    <lineage>
        <taxon>Bacteria</taxon>
        <taxon>Pseudomonadati</taxon>
        <taxon>Pseudomonadota</taxon>
        <taxon>Alphaproteobacteria</taxon>
        <taxon>Hyphomicrobiales</taxon>
        <taxon>Lichenihabitantaceae</taxon>
        <taxon>Lichenibacterium</taxon>
    </lineage>
</organism>
<dbReference type="PANTHER" id="PTHR43085:SF1">
    <property type="entry name" value="PSEUDOURIDINE KINASE-RELATED"/>
    <property type="match status" value="1"/>
</dbReference>
<dbReference type="Gene3D" id="3.40.1190.20">
    <property type="match status" value="1"/>
</dbReference>
<proteinExistence type="inferred from homology"/>
<dbReference type="InterPro" id="IPR011611">
    <property type="entry name" value="PfkB_dom"/>
</dbReference>
<evidence type="ECO:0000313" key="8">
    <source>
        <dbReference type="Proteomes" id="UP000289411"/>
    </source>
</evidence>
<dbReference type="SUPFAM" id="SSF53613">
    <property type="entry name" value="Ribokinase-like"/>
    <property type="match status" value="1"/>
</dbReference>
<dbReference type="InterPro" id="IPR002173">
    <property type="entry name" value="Carboh/pur_kinase_PfkB_CS"/>
</dbReference>
<evidence type="ECO:0000256" key="1">
    <source>
        <dbReference type="ARBA" id="ARBA00010688"/>
    </source>
</evidence>
<dbReference type="AlphaFoldDB" id="A0A4Q2RH42"/>
<keyword evidence="3" id="KW-0547">Nucleotide-binding</keyword>
<evidence type="ECO:0000256" key="2">
    <source>
        <dbReference type="ARBA" id="ARBA00022679"/>
    </source>
</evidence>
<keyword evidence="2" id="KW-0808">Transferase</keyword>
<keyword evidence="5" id="KW-0067">ATP-binding</keyword>
<dbReference type="RefSeq" id="WP_129217532.1">
    <property type="nucleotide sequence ID" value="NZ_QYBC01000002.1"/>
</dbReference>
<dbReference type="Pfam" id="PF00294">
    <property type="entry name" value="PfkB"/>
    <property type="match status" value="1"/>
</dbReference>
<evidence type="ECO:0000256" key="4">
    <source>
        <dbReference type="ARBA" id="ARBA00022777"/>
    </source>
</evidence>
<accession>A0A4Q2RH42</accession>
<dbReference type="PROSITE" id="PS00584">
    <property type="entry name" value="PFKB_KINASES_2"/>
    <property type="match status" value="1"/>
</dbReference>
<evidence type="ECO:0000256" key="5">
    <source>
        <dbReference type="ARBA" id="ARBA00022840"/>
    </source>
</evidence>
<dbReference type="GO" id="GO:0005524">
    <property type="term" value="F:ATP binding"/>
    <property type="evidence" value="ECO:0007669"/>
    <property type="project" value="UniProtKB-KW"/>
</dbReference>
<dbReference type="EMBL" id="QYBC01000002">
    <property type="protein sequence ID" value="RYB06992.1"/>
    <property type="molecule type" value="Genomic_DNA"/>
</dbReference>
<keyword evidence="4 7" id="KW-0418">Kinase</keyword>
<reference evidence="7 8" key="1">
    <citation type="submission" date="2018-09" db="EMBL/GenBank/DDBJ databases">
        <authorList>
            <person name="Grouzdev D.S."/>
            <person name="Krutkina M.S."/>
        </authorList>
    </citation>
    <scope>NUCLEOTIDE SEQUENCE [LARGE SCALE GENOMIC DNA]</scope>
    <source>
        <strain evidence="7 8">RmlP001</strain>
    </source>
</reference>
<dbReference type="Proteomes" id="UP000289411">
    <property type="component" value="Unassembled WGS sequence"/>
</dbReference>
<reference evidence="7 8" key="2">
    <citation type="submission" date="2019-02" db="EMBL/GenBank/DDBJ databases">
        <title>'Lichenibacterium ramalinii' gen. nov. sp. nov., 'Lichenibacterium minor' gen. nov. sp. nov.</title>
        <authorList>
            <person name="Pankratov T."/>
        </authorList>
    </citation>
    <scope>NUCLEOTIDE SEQUENCE [LARGE SCALE GENOMIC DNA]</scope>
    <source>
        <strain evidence="7 8">RmlP001</strain>
    </source>
</reference>
<comment type="caution">
    <text evidence="7">The sequence shown here is derived from an EMBL/GenBank/DDBJ whole genome shotgun (WGS) entry which is preliminary data.</text>
</comment>
<dbReference type="GO" id="GO:0016301">
    <property type="term" value="F:kinase activity"/>
    <property type="evidence" value="ECO:0007669"/>
    <property type="project" value="UniProtKB-KW"/>
</dbReference>
<dbReference type="PANTHER" id="PTHR43085">
    <property type="entry name" value="HEXOKINASE FAMILY MEMBER"/>
    <property type="match status" value="1"/>
</dbReference>